<dbReference type="AlphaFoldDB" id="A0A2N6CSH3"/>
<dbReference type="InterPro" id="IPR023214">
    <property type="entry name" value="HAD_sf"/>
</dbReference>
<reference evidence="2 3" key="1">
    <citation type="submission" date="2017-11" db="EMBL/GenBank/DDBJ databases">
        <title>Genome-resolved metagenomics identifies genetic mobility, metabolic interactions, and unexpected diversity in perchlorate-reducing communities.</title>
        <authorList>
            <person name="Barnum T.P."/>
            <person name="Figueroa I.A."/>
            <person name="Carlstrom C.I."/>
            <person name="Lucas L.N."/>
            <person name="Engelbrektson A.L."/>
            <person name="Coates J.D."/>
        </authorList>
    </citation>
    <scope>NUCLEOTIDE SEQUENCE [LARGE SCALE GENOMIC DNA]</scope>
    <source>
        <strain evidence="2">BM301</strain>
    </source>
</reference>
<dbReference type="Gene3D" id="3.90.1070.10">
    <property type="match status" value="1"/>
</dbReference>
<dbReference type="Gene3D" id="3.40.50.1000">
    <property type="entry name" value="HAD superfamily/HAD-like"/>
    <property type="match status" value="1"/>
</dbReference>
<dbReference type="RefSeq" id="WP_273440787.1">
    <property type="nucleotide sequence ID" value="NZ_PKUN01000029.1"/>
</dbReference>
<dbReference type="GO" id="GO:0097367">
    <property type="term" value="F:carbohydrate derivative binding"/>
    <property type="evidence" value="ECO:0007669"/>
    <property type="project" value="InterPro"/>
</dbReference>
<dbReference type="InterPro" id="IPR046348">
    <property type="entry name" value="SIS_dom_sf"/>
</dbReference>
<dbReference type="PROSITE" id="PS51464">
    <property type="entry name" value="SIS"/>
    <property type="match status" value="1"/>
</dbReference>
<evidence type="ECO:0000313" key="2">
    <source>
        <dbReference type="EMBL" id="PLX60041.1"/>
    </source>
</evidence>
<proteinExistence type="predicted"/>
<dbReference type="InterPro" id="IPR036412">
    <property type="entry name" value="HAD-like_sf"/>
</dbReference>
<accession>A0A2N6CSH3</accession>
<name>A0A2N6CSH3_9GAMM</name>
<organism evidence="2 3">
    <name type="scientific">Sedimenticola selenatireducens</name>
    <dbReference type="NCBI Taxonomy" id="191960"/>
    <lineage>
        <taxon>Bacteria</taxon>
        <taxon>Pseudomonadati</taxon>
        <taxon>Pseudomonadota</taxon>
        <taxon>Gammaproteobacteria</taxon>
        <taxon>Chromatiales</taxon>
        <taxon>Sedimenticolaceae</taxon>
        <taxon>Sedimenticola</taxon>
    </lineage>
</organism>
<dbReference type="InterPro" id="IPR001347">
    <property type="entry name" value="SIS_dom"/>
</dbReference>
<gene>
    <name evidence="2" type="ORF">C0630_17475</name>
</gene>
<dbReference type="SUPFAM" id="SSF56784">
    <property type="entry name" value="HAD-like"/>
    <property type="match status" value="1"/>
</dbReference>
<comment type="caution">
    <text evidence="2">The sequence shown here is derived from an EMBL/GenBank/DDBJ whole genome shotgun (WGS) entry which is preliminary data.</text>
</comment>
<feature type="domain" description="SIS" evidence="1">
    <location>
        <begin position="27"/>
        <end position="170"/>
    </location>
</feature>
<dbReference type="Proteomes" id="UP000235015">
    <property type="component" value="Unassembled WGS sequence"/>
</dbReference>
<evidence type="ECO:0000313" key="3">
    <source>
        <dbReference type="Proteomes" id="UP000235015"/>
    </source>
</evidence>
<sequence>MTTKLQKELDFLPNTYSESTHYRIDGLCQDISRAAGTGIITVGSGGSFSVAVLIAKLHEKVTGNLSRAVTPLELAANPALVNKHPVFLISAEGRNPDVIHAFRIASRSECTSISVLTVADTGYLARLAQRCKNSKVHIVDVLTEKDGYLAINSLIAVAVVFLRAYHICSPNVVPPISKSLDEIFSVHGGYESAQRVFSEKLKPLVRCETLSILYDPDFEACAVDLESKLTECALLNSQLADFRDFAHGRHFWFARRKDTTNLCVICGEGMLPVWEQLASSLPPNITIHLIASEHASWSSGIIKALIQIFFIVKAAGESASVDPGKPGVPLFGRDIYYSDIRKLVSTVSPGYWEGANGKRRSVGRSLLPTLSDKGLEEQKELFTGNLVAARFSSVVLDYDGTICHTHRRFEPPPVCIVKELSRLAKAGITIGIASGRGDSLHTALRETVAKSLWGMFVLGMYNGSYIIRLNESFERPSEIAASTMNKELEALEMLRDLGVPIESLKSQPNQISVTPSTGASISALWHTLYEHFVDHGFEPNRLKVSGHSIDVLGPGVSKLTVVSTLQSKNNGEVLTIGDQGLWPGNDHELLAQPFSLSVGTPSRKPSSGWHIAPDGKTGPSATYWYLQRLELDGKRCFIDLEL</sequence>
<protein>
    <recommendedName>
        <fullName evidence="1">SIS domain-containing protein</fullName>
    </recommendedName>
</protein>
<dbReference type="GO" id="GO:1901135">
    <property type="term" value="P:carbohydrate derivative metabolic process"/>
    <property type="evidence" value="ECO:0007669"/>
    <property type="project" value="InterPro"/>
</dbReference>
<dbReference type="EMBL" id="PKUN01000029">
    <property type="protein sequence ID" value="PLX60041.1"/>
    <property type="molecule type" value="Genomic_DNA"/>
</dbReference>
<dbReference type="Gene3D" id="3.40.50.10490">
    <property type="entry name" value="Glucose-6-phosphate isomerase like protein, domain 1"/>
    <property type="match status" value="1"/>
</dbReference>
<evidence type="ECO:0000259" key="1">
    <source>
        <dbReference type="PROSITE" id="PS51464"/>
    </source>
</evidence>
<dbReference type="SUPFAM" id="SSF53697">
    <property type="entry name" value="SIS domain"/>
    <property type="match status" value="1"/>
</dbReference>